<name>A0A644U8C5_9ZZZZ</name>
<sequence>MKQGQTLLELGRELERQRAVRKDFIADTHSLEVETQDNKTLLSVCLDQGMEQFYLNDLAHQQIATRLQIPFRYYQKMRDEYPSLLDENINCWFGKTPERRMIRTLDNSVRAFLSDRYRRLDNLELCEAVLPILQEMKGAELASCAVTDTHLYIKLINKRLKAEVGVGDVVQAGLVISNSEVGLGSLKVEPLVYRLACKNGMIVKDYAQKRYHVGRQVDSDDTAYEIYSNATLEADDRAFFLKVQDTVRCSVDKAKFMLTVDRLRDAKADFTGSDPVKTVEVLADKYVLNQNERGGILRHFIMNGDSSRYGLIQAVTRASQDIEDYGRATALERLGGEILAVSAKKMLTVPKYSINEENMKNVTPFMKRLEMA</sequence>
<dbReference type="AlphaFoldDB" id="A0A644U8C5"/>
<dbReference type="InterPro" id="IPR026325">
    <property type="entry name" value="DUF932"/>
</dbReference>
<dbReference type="EMBL" id="VSSQ01000085">
    <property type="protein sequence ID" value="MPL75062.1"/>
    <property type="molecule type" value="Genomic_DNA"/>
</dbReference>
<accession>A0A644U8C5</accession>
<proteinExistence type="predicted"/>
<reference evidence="1" key="1">
    <citation type="submission" date="2019-08" db="EMBL/GenBank/DDBJ databases">
        <authorList>
            <person name="Kucharzyk K."/>
            <person name="Murdoch R.W."/>
            <person name="Higgins S."/>
            <person name="Loffler F."/>
        </authorList>
    </citation>
    <scope>NUCLEOTIDE SEQUENCE</scope>
</reference>
<protein>
    <recommendedName>
        <fullName evidence="2">DUF932 domain-containing protein</fullName>
    </recommendedName>
</protein>
<comment type="caution">
    <text evidence="1">The sequence shown here is derived from an EMBL/GenBank/DDBJ whole genome shotgun (WGS) entry which is preliminary data.</text>
</comment>
<evidence type="ECO:0000313" key="1">
    <source>
        <dbReference type="EMBL" id="MPL75062.1"/>
    </source>
</evidence>
<evidence type="ECO:0008006" key="2">
    <source>
        <dbReference type="Google" id="ProtNLM"/>
    </source>
</evidence>
<gene>
    <name evidence="1" type="ORF">SDC9_20883</name>
</gene>
<dbReference type="Pfam" id="PF06067">
    <property type="entry name" value="DUF932"/>
    <property type="match status" value="1"/>
</dbReference>
<organism evidence="1">
    <name type="scientific">bioreactor metagenome</name>
    <dbReference type="NCBI Taxonomy" id="1076179"/>
    <lineage>
        <taxon>unclassified sequences</taxon>
        <taxon>metagenomes</taxon>
        <taxon>ecological metagenomes</taxon>
    </lineage>
</organism>